<dbReference type="AlphaFoldDB" id="A0AAW2USB6"/>
<reference evidence="2" key="2">
    <citation type="journal article" date="2024" name="Plant">
        <title>Genomic evolution and insights into agronomic trait innovations of Sesamum species.</title>
        <authorList>
            <person name="Miao H."/>
            <person name="Wang L."/>
            <person name="Qu L."/>
            <person name="Liu H."/>
            <person name="Sun Y."/>
            <person name="Le M."/>
            <person name="Wang Q."/>
            <person name="Wei S."/>
            <person name="Zheng Y."/>
            <person name="Lin W."/>
            <person name="Duan Y."/>
            <person name="Cao H."/>
            <person name="Xiong S."/>
            <person name="Wang X."/>
            <person name="Wei L."/>
            <person name="Li C."/>
            <person name="Ma Q."/>
            <person name="Ju M."/>
            <person name="Zhao R."/>
            <person name="Li G."/>
            <person name="Mu C."/>
            <person name="Tian Q."/>
            <person name="Mei H."/>
            <person name="Zhang T."/>
            <person name="Gao T."/>
            <person name="Zhang H."/>
        </authorList>
    </citation>
    <scope>NUCLEOTIDE SEQUENCE</scope>
    <source>
        <strain evidence="2">G02</strain>
    </source>
</reference>
<feature type="domain" description="Aminotransferase-like plant mobile" evidence="1">
    <location>
        <begin position="21"/>
        <end position="178"/>
    </location>
</feature>
<dbReference type="PANTHER" id="PTHR46033">
    <property type="entry name" value="PROTEIN MAIN-LIKE 2"/>
    <property type="match status" value="1"/>
</dbReference>
<dbReference type="GO" id="GO:0010073">
    <property type="term" value="P:meristem maintenance"/>
    <property type="evidence" value="ECO:0007669"/>
    <property type="project" value="InterPro"/>
</dbReference>
<dbReference type="EMBL" id="JACGWJ010000005">
    <property type="protein sequence ID" value="KAL0419190.1"/>
    <property type="molecule type" value="Genomic_DNA"/>
</dbReference>
<reference evidence="2" key="1">
    <citation type="submission" date="2020-06" db="EMBL/GenBank/DDBJ databases">
        <authorList>
            <person name="Li T."/>
            <person name="Hu X."/>
            <person name="Zhang T."/>
            <person name="Song X."/>
            <person name="Zhang H."/>
            <person name="Dai N."/>
            <person name="Sheng W."/>
            <person name="Hou X."/>
            <person name="Wei L."/>
        </authorList>
    </citation>
    <scope>NUCLEOTIDE SEQUENCE</scope>
    <source>
        <strain evidence="2">G02</strain>
        <tissue evidence="2">Leaf</tissue>
    </source>
</reference>
<gene>
    <name evidence="2" type="ORF">Sradi_1332500</name>
</gene>
<dbReference type="Pfam" id="PF10536">
    <property type="entry name" value="PMD"/>
    <property type="match status" value="1"/>
</dbReference>
<accession>A0AAW2USB6</accession>
<comment type="caution">
    <text evidence="2">The sequence shown here is derived from an EMBL/GenBank/DDBJ whole genome shotgun (WGS) entry which is preliminary data.</text>
</comment>
<evidence type="ECO:0000259" key="1">
    <source>
        <dbReference type="Pfam" id="PF10536"/>
    </source>
</evidence>
<organism evidence="2">
    <name type="scientific">Sesamum radiatum</name>
    <name type="common">Black benniseed</name>
    <dbReference type="NCBI Taxonomy" id="300843"/>
    <lineage>
        <taxon>Eukaryota</taxon>
        <taxon>Viridiplantae</taxon>
        <taxon>Streptophyta</taxon>
        <taxon>Embryophyta</taxon>
        <taxon>Tracheophyta</taxon>
        <taxon>Spermatophyta</taxon>
        <taxon>Magnoliopsida</taxon>
        <taxon>eudicotyledons</taxon>
        <taxon>Gunneridae</taxon>
        <taxon>Pentapetalae</taxon>
        <taxon>asterids</taxon>
        <taxon>lamiids</taxon>
        <taxon>Lamiales</taxon>
        <taxon>Pedaliaceae</taxon>
        <taxon>Sesamum</taxon>
    </lineage>
</organism>
<protein>
    <submittedName>
        <fullName evidence="2">Serine/threonine-protein phosphatase 7 long form</fullName>
    </submittedName>
</protein>
<sequence>MSNDNLDSDFDDVLEARRADGEANITLQDVQVIWALPIDGKPVIGVDLDRIIIEWQDYCLMYLGFRPSATTFKGSRLQINAIISHIAQVKITPNTPYDIVIQYARAVALLLLSGVMRPDSSRNLVPLLYLTTLEDIVEVRNYSWGTTVRAFLYRELCNANNKGKTAISGALQLSQFIWQPYDMDSDVIVAYATDFNP</sequence>
<dbReference type="InterPro" id="IPR044824">
    <property type="entry name" value="MAIN-like"/>
</dbReference>
<proteinExistence type="predicted"/>
<evidence type="ECO:0000313" key="2">
    <source>
        <dbReference type="EMBL" id="KAL0419190.1"/>
    </source>
</evidence>
<dbReference type="InterPro" id="IPR019557">
    <property type="entry name" value="AminoTfrase-like_pln_mobile"/>
</dbReference>
<name>A0AAW2USB6_SESRA</name>
<dbReference type="PANTHER" id="PTHR46033:SF8">
    <property type="entry name" value="PROTEIN MAINTENANCE OF MERISTEMS-LIKE"/>
    <property type="match status" value="1"/>
</dbReference>